<evidence type="ECO:0000313" key="2">
    <source>
        <dbReference type="Ensembl" id="ENSGWIP00000005153.1"/>
    </source>
</evidence>
<keyword evidence="1" id="KW-0732">Signal</keyword>
<dbReference type="Ensembl" id="ENSGWIT00000005515.1">
    <property type="protein sequence ID" value="ENSGWIP00000005153.1"/>
    <property type="gene ID" value="ENSGWIG00000002728.1"/>
</dbReference>
<dbReference type="Proteomes" id="UP000694680">
    <property type="component" value="Chromosome 21"/>
</dbReference>
<evidence type="ECO:0000256" key="1">
    <source>
        <dbReference type="SAM" id="SignalP"/>
    </source>
</evidence>
<accession>A0A8C5DGW0</accession>
<protein>
    <recommendedName>
        <fullName evidence="4">Chemokine interleukin-8-like domain-containing protein</fullName>
    </recommendedName>
</protein>
<reference evidence="2" key="1">
    <citation type="submission" date="2020-06" db="EMBL/GenBank/DDBJ databases">
        <authorList>
            <consortium name="Wellcome Sanger Institute Data Sharing"/>
        </authorList>
    </citation>
    <scope>NUCLEOTIDE SEQUENCE [LARGE SCALE GENOMIC DNA]</scope>
</reference>
<feature type="chain" id="PRO_5034844266" description="Chemokine interleukin-8-like domain-containing protein" evidence="1">
    <location>
        <begin position="21"/>
        <end position="99"/>
    </location>
</feature>
<reference evidence="2" key="3">
    <citation type="submission" date="2025-09" db="UniProtKB">
        <authorList>
            <consortium name="Ensembl"/>
        </authorList>
    </citation>
    <scope>IDENTIFICATION</scope>
</reference>
<keyword evidence="3" id="KW-1185">Reference proteome</keyword>
<sequence length="99" mass="11113">MYQTHSTLLLINVIFKLPFAGHPAARSERCLCTGRSLVNTAQMIHQKDLETVLQDSVLHRPSMFCTKTEITIGKKCVSSSSPLGRFIIRRKDGREPGSR</sequence>
<name>A0A8C5DGW0_GOUWI</name>
<organism evidence="2 3">
    <name type="scientific">Gouania willdenowi</name>
    <name type="common">Blunt-snouted clingfish</name>
    <name type="synonym">Lepadogaster willdenowi</name>
    <dbReference type="NCBI Taxonomy" id="441366"/>
    <lineage>
        <taxon>Eukaryota</taxon>
        <taxon>Metazoa</taxon>
        <taxon>Chordata</taxon>
        <taxon>Craniata</taxon>
        <taxon>Vertebrata</taxon>
        <taxon>Euteleostomi</taxon>
        <taxon>Actinopterygii</taxon>
        <taxon>Neopterygii</taxon>
        <taxon>Teleostei</taxon>
        <taxon>Neoteleostei</taxon>
        <taxon>Acanthomorphata</taxon>
        <taxon>Ovalentaria</taxon>
        <taxon>Blenniimorphae</taxon>
        <taxon>Blenniiformes</taxon>
        <taxon>Gobiesocoidei</taxon>
        <taxon>Gobiesocidae</taxon>
        <taxon>Gobiesocinae</taxon>
        <taxon>Gouania</taxon>
    </lineage>
</organism>
<evidence type="ECO:0000313" key="3">
    <source>
        <dbReference type="Proteomes" id="UP000694680"/>
    </source>
</evidence>
<reference evidence="2" key="2">
    <citation type="submission" date="2025-08" db="UniProtKB">
        <authorList>
            <consortium name="Ensembl"/>
        </authorList>
    </citation>
    <scope>IDENTIFICATION</scope>
</reference>
<feature type="signal peptide" evidence="1">
    <location>
        <begin position="1"/>
        <end position="20"/>
    </location>
</feature>
<dbReference type="AlphaFoldDB" id="A0A8C5DGW0"/>
<proteinExistence type="predicted"/>
<evidence type="ECO:0008006" key="4">
    <source>
        <dbReference type="Google" id="ProtNLM"/>
    </source>
</evidence>